<keyword evidence="3" id="KW-1185">Reference proteome</keyword>
<evidence type="ECO:0000256" key="1">
    <source>
        <dbReference type="SAM" id="SignalP"/>
    </source>
</evidence>
<reference evidence="2 3" key="1">
    <citation type="submission" date="2024-02" db="EMBL/GenBank/DDBJ databases">
        <authorList>
            <person name="Saticioglu I.B."/>
        </authorList>
    </citation>
    <scope>NUCLEOTIDE SEQUENCE [LARGE SCALE GENOMIC DNA]</scope>
    <source>
        <strain evidence="2 3">Mu-43</strain>
    </source>
</reference>
<feature type="signal peptide" evidence="1">
    <location>
        <begin position="1"/>
        <end position="24"/>
    </location>
</feature>
<evidence type="ECO:0008006" key="4">
    <source>
        <dbReference type="Google" id="ProtNLM"/>
    </source>
</evidence>
<dbReference type="EMBL" id="JBBDGN010000002">
    <property type="protein sequence ID" value="MEJ1090995.1"/>
    <property type="molecule type" value="Genomic_DNA"/>
</dbReference>
<name>A0ABU8LI29_9MICO</name>
<evidence type="ECO:0000313" key="2">
    <source>
        <dbReference type="EMBL" id="MEJ1090995.1"/>
    </source>
</evidence>
<comment type="caution">
    <text evidence="2">The sequence shown here is derived from an EMBL/GenBank/DDBJ whole genome shotgun (WGS) entry which is preliminary data.</text>
</comment>
<keyword evidence="1" id="KW-0732">Signal</keyword>
<proteinExistence type="predicted"/>
<feature type="chain" id="PRO_5045806214" description="Lipoprotein" evidence="1">
    <location>
        <begin position="25"/>
        <end position="123"/>
    </location>
</feature>
<protein>
    <recommendedName>
        <fullName evidence="4">Lipoprotein</fullName>
    </recommendedName>
</protein>
<dbReference type="Proteomes" id="UP001366085">
    <property type="component" value="Unassembled WGS sequence"/>
</dbReference>
<gene>
    <name evidence="2" type="ORF">WDU93_04750</name>
</gene>
<dbReference type="RefSeq" id="WP_337318077.1">
    <property type="nucleotide sequence ID" value="NZ_JBBDGN010000002.1"/>
</dbReference>
<accession>A0ABU8LI29</accession>
<sequence length="123" mass="12837">MRRLAVLPLLAVGLLAGCSQVTQLAGEAVGVDVAQVCTSFDDVYTQYQSLLDQGEVSSDQLAASKSELVTTLESLADDLGEPAGDVIRSNAQKLADIPDLRSPEAIALVEQAKSATDPFCGTN</sequence>
<dbReference type="PROSITE" id="PS51257">
    <property type="entry name" value="PROKAR_LIPOPROTEIN"/>
    <property type="match status" value="1"/>
</dbReference>
<organism evidence="2 3">
    <name type="scientific">Microbacterium istanbulense</name>
    <dbReference type="NCBI Taxonomy" id="3122049"/>
    <lineage>
        <taxon>Bacteria</taxon>
        <taxon>Bacillati</taxon>
        <taxon>Actinomycetota</taxon>
        <taxon>Actinomycetes</taxon>
        <taxon>Micrococcales</taxon>
        <taxon>Microbacteriaceae</taxon>
        <taxon>Microbacterium</taxon>
    </lineage>
</organism>
<evidence type="ECO:0000313" key="3">
    <source>
        <dbReference type="Proteomes" id="UP001366085"/>
    </source>
</evidence>